<keyword evidence="2" id="KW-1185">Reference proteome</keyword>
<gene>
    <name evidence="1" type="ORF">KQX54_000329</name>
</gene>
<organism evidence="1 2">
    <name type="scientific">Cotesia glomerata</name>
    <name type="common">Lepidopteran parasitic wasp</name>
    <name type="synonym">Apanteles glomeratus</name>
    <dbReference type="NCBI Taxonomy" id="32391"/>
    <lineage>
        <taxon>Eukaryota</taxon>
        <taxon>Metazoa</taxon>
        <taxon>Ecdysozoa</taxon>
        <taxon>Arthropoda</taxon>
        <taxon>Hexapoda</taxon>
        <taxon>Insecta</taxon>
        <taxon>Pterygota</taxon>
        <taxon>Neoptera</taxon>
        <taxon>Endopterygota</taxon>
        <taxon>Hymenoptera</taxon>
        <taxon>Apocrita</taxon>
        <taxon>Ichneumonoidea</taxon>
        <taxon>Braconidae</taxon>
        <taxon>Microgastrinae</taxon>
        <taxon>Cotesia</taxon>
    </lineage>
</organism>
<reference evidence="1 2" key="1">
    <citation type="journal article" date="2021" name="J. Hered.">
        <title>A chromosome-level genome assembly of the parasitoid wasp, Cotesia glomerata (Hymenoptera: Braconidae).</title>
        <authorList>
            <person name="Pinto B.J."/>
            <person name="Weis J.J."/>
            <person name="Gamble T."/>
            <person name="Ode P.J."/>
            <person name="Paul R."/>
            <person name="Zaspel J.M."/>
        </authorList>
    </citation>
    <scope>NUCLEOTIDE SEQUENCE [LARGE SCALE GENOMIC DNA]</scope>
    <source>
        <strain evidence="1">CgM1</strain>
    </source>
</reference>
<accession>A0AAV7IHS9</accession>
<feature type="non-terminal residue" evidence="1">
    <location>
        <position position="1"/>
    </location>
</feature>
<dbReference type="Proteomes" id="UP000826195">
    <property type="component" value="Unassembled WGS sequence"/>
</dbReference>
<evidence type="ECO:0000313" key="1">
    <source>
        <dbReference type="EMBL" id="KAH0551186.1"/>
    </source>
</evidence>
<proteinExistence type="predicted"/>
<sequence length="84" mass="9406">QCDRLENDTPLKKKCFQTMNSSNCVSSRKGTNVDGFLSWQIRTKLASTTVEQSSTTLFDYSFGSISRQNFLYKAMAFSGVDPSC</sequence>
<dbReference type="EMBL" id="JAHXZJ010001553">
    <property type="protein sequence ID" value="KAH0551186.1"/>
    <property type="molecule type" value="Genomic_DNA"/>
</dbReference>
<comment type="caution">
    <text evidence="1">The sequence shown here is derived from an EMBL/GenBank/DDBJ whole genome shotgun (WGS) entry which is preliminary data.</text>
</comment>
<evidence type="ECO:0000313" key="2">
    <source>
        <dbReference type="Proteomes" id="UP000826195"/>
    </source>
</evidence>
<name>A0AAV7IHS9_COTGL</name>
<protein>
    <submittedName>
        <fullName evidence="1">Uncharacterized protein</fullName>
    </submittedName>
</protein>
<dbReference type="AlphaFoldDB" id="A0AAV7IHS9"/>